<reference evidence="3 4" key="1">
    <citation type="journal article" date="2004" name="Extremophiles">
        <title>Halobacillus locisalis sp. nov., a halophilic bacterium isolated from a marine solar saltern of the Yellow Sea in Korea.</title>
        <authorList>
            <person name="Yoon J.H."/>
            <person name="Kang K.H."/>
            <person name="Oh T.K."/>
            <person name="Park Y.H."/>
        </authorList>
    </citation>
    <scope>NUCLEOTIDE SEQUENCE [LARGE SCALE GENOMIC DNA]</scope>
    <source>
        <strain evidence="3 4">KCTC 3788</strain>
    </source>
</reference>
<dbReference type="InterPro" id="IPR010841">
    <property type="entry name" value="EF-G-binding_N"/>
</dbReference>
<evidence type="ECO:0000259" key="1">
    <source>
        <dbReference type="Pfam" id="PF07299"/>
    </source>
</evidence>
<feature type="domain" description="Elongation factor G-binding protein C-terminal treble-clef zinc-finger" evidence="2">
    <location>
        <begin position="99"/>
        <end position="198"/>
    </location>
</feature>
<dbReference type="Pfam" id="PF16571">
    <property type="entry name" value="FBP_C"/>
    <property type="match status" value="1"/>
</dbReference>
<proteinExistence type="predicted"/>
<dbReference type="Proteomes" id="UP000571017">
    <property type="component" value="Unassembled WGS sequence"/>
</dbReference>
<dbReference type="RefSeq" id="WP_181470773.1">
    <property type="nucleotide sequence ID" value="NZ_JACEFG010000001.1"/>
</dbReference>
<dbReference type="InterPro" id="IPR032330">
    <property type="entry name" value="EF-G-binding_C"/>
</dbReference>
<evidence type="ECO:0000313" key="3">
    <source>
        <dbReference type="EMBL" id="MBA2173732.1"/>
    </source>
</evidence>
<organism evidence="3 4">
    <name type="scientific">Halobacillus locisalis</name>
    <dbReference type="NCBI Taxonomy" id="220753"/>
    <lineage>
        <taxon>Bacteria</taxon>
        <taxon>Bacillati</taxon>
        <taxon>Bacillota</taxon>
        <taxon>Bacilli</taxon>
        <taxon>Bacillales</taxon>
        <taxon>Bacillaceae</taxon>
        <taxon>Halobacillus</taxon>
    </lineage>
</organism>
<dbReference type="AlphaFoldDB" id="A0A838CNJ5"/>
<dbReference type="InterPro" id="IPR038344">
    <property type="entry name" value="EF-G_N_sf"/>
</dbReference>
<protein>
    <submittedName>
        <fullName evidence="3">FusB/FusC family EF-G-binding protein</fullName>
    </submittedName>
</protein>
<dbReference type="Gene3D" id="1.20.1280.250">
    <property type="match status" value="1"/>
</dbReference>
<evidence type="ECO:0000259" key="2">
    <source>
        <dbReference type="Pfam" id="PF16571"/>
    </source>
</evidence>
<dbReference type="Pfam" id="PF07299">
    <property type="entry name" value="EF-G-binding_N"/>
    <property type="match status" value="1"/>
</dbReference>
<accession>A0A838CNJ5</accession>
<dbReference type="EMBL" id="JACEFG010000001">
    <property type="protein sequence ID" value="MBA2173732.1"/>
    <property type="molecule type" value="Genomic_DNA"/>
</dbReference>
<dbReference type="CDD" id="cd16342">
    <property type="entry name" value="FusC_FusB"/>
    <property type="match status" value="1"/>
</dbReference>
<evidence type="ECO:0000313" key="4">
    <source>
        <dbReference type="Proteomes" id="UP000571017"/>
    </source>
</evidence>
<feature type="domain" description="Elongation factor G-binding protein N-terminal" evidence="1">
    <location>
        <begin position="4"/>
        <end position="86"/>
    </location>
</feature>
<sequence length="212" mass="24242">MQSFIRTDQYHYIQEQARTLVNSRSSTNDQDVTSAIKAMTQEKVIDLFHNLTEDQKQMIAQIDQVKDEADALFFLSRLKQYILPFPSITENEIKQLFPKAKKINVPNLEDVSWNQLSYLGWNDPGSLKKYIVTRRNGDLIGLQGSFTPSSQPGICTICHETEDVGMFAITKKGKGPEQTITRGNYICQDSDQCNRNLTDAYSLHQFIDRLQA</sequence>
<name>A0A838CNJ5_9BACI</name>
<gene>
    <name evidence="3" type="ORF">H0266_02355</name>
</gene>
<keyword evidence="4" id="KW-1185">Reference proteome</keyword>
<comment type="caution">
    <text evidence="3">The sequence shown here is derived from an EMBL/GenBank/DDBJ whole genome shotgun (WGS) entry which is preliminary data.</text>
</comment>